<evidence type="ECO:0000259" key="5">
    <source>
        <dbReference type="PROSITE" id="PS51526"/>
    </source>
</evidence>
<dbReference type="PROSITE" id="PS51526">
    <property type="entry name" value="RFX_DBD"/>
    <property type="match status" value="1"/>
</dbReference>
<keyword evidence="1" id="KW-0156">Chromatin regulator</keyword>
<evidence type="ECO:0000313" key="7">
    <source>
        <dbReference type="Proteomes" id="UP000186601"/>
    </source>
</evidence>
<dbReference type="InterPro" id="IPR003150">
    <property type="entry name" value="DNA-bd_RFX"/>
</dbReference>
<dbReference type="GO" id="GO:0006325">
    <property type="term" value="P:chromatin organization"/>
    <property type="evidence" value="ECO:0007669"/>
    <property type="project" value="UniProtKB-KW"/>
</dbReference>
<dbReference type="Proteomes" id="UP000186601">
    <property type="component" value="Unassembled WGS sequence"/>
</dbReference>
<keyword evidence="3" id="KW-0804">Transcription</keyword>
<dbReference type="GO" id="GO:0006355">
    <property type="term" value="P:regulation of DNA-templated transcription"/>
    <property type="evidence" value="ECO:0007669"/>
    <property type="project" value="InterPro"/>
</dbReference>
<keyword evidence="7" id="KW-1185">Reference proteome</keyword>
<evidence type="ECO:0000256" key="1">
    <source>
        <dbReference type="ARBA" id="ARBA00022853"/>
    </source>
</evidence>
<comment type="caution">
    <text evidence="6">The sequence shown here is derived from an EMBL/GenBank/DDBJ whole genome shotgun (WGS) entry which is preliminary data.</text>
</comment>
<protein>
    <recommendedName>
        <fullName evidence="5">RFX-type winged-helix domain-containing protein</fullName>
    </recommendedName>
</protein>
<dbReference type="GO" id="GO:0003677">
    <property type="term" value="F:DNA binding"/>
    <property type="evidence" value="ECO:0007669"/>
    <property type="project" value="InterPro"/>
</dbReference>
<evidence type="ECO:0000256" key="3">
    <source>
        <dbReference type="ARBA" id="ARBA00023163"/>
    </source>
</evidence>
<accession>A0A2R6NU00</accession>
<proteinExistence type="predicted"/>
<feature type="domain" description="RFX-type winged-helix" evidence="5">
    <location>
        <begin position="297"/>
        <end position="373"/>
    </location>
</feature>
<gene>
    <name evidence="6" type="ORF">PHLCEN_2v8244</name>
</gene>
<dbReference type="STRING" id="98765.A0A2R6NU00"/>
<dbReference type="PANTHER" id="PTHR22970">
    <property type="entry name" value="AT-RICH INTERACTIVE DOMAIN-CONTAINING PROTEIN 2"/>
    <property type="match status" value="1"/>
</dbReference>
<organism evidence="6 7">
    <name type="scientific">Hermanssonia centrifuga</name>
    <dbReference type="NCBI Taxonomy" id="98765"/>
    <lineage>
        <taxon>Eukaryota</taxon>
        <taxon>Fungi</taxon>
        <taxon>Dikarya</taxon>
        <taxon>Basidiomycota</taxon>
        <taxon>Agaricomycotina</taxon>
        <taxon>Agaricomycetes</taxon>
        <taxon>Polyporales</taxon>
        <taxon>Meruliaceae</taxon>
        <taxon>Hermanssonia</taxon>
    </lineage>
</organism>
<dbReference type="EMBL" id="MLYV02000837">
    <property type="protein sequence ID" value="PSR76647.1"/>
    <property type="molecule type" value="Genomic_DNA"/>
</dbReference>
<dbReference type="InterPro" id="IPR052406">
    <property type="entry name" value="Chromatin_Remodeling_Comp"/>
</dbReference>
<evidence type="ECO:0000256" key="2">
    <source>
        <dbReference type="ARBA" id="ARBA00023015"/>
    </source>
</evidence>
<reference evidence="6 7" key="1">
    <citation type="submission" date="2018-02" db="EMBL/GenBank/DDBJ databases">
        <title>Genome sequence of the basidiomycete white-rot fungus Phlebia centrifuga.</title>
        <authorList>
            <person name="Granchi Z."/>
            <person name="Peng M."/>
            <person name="de Vries R.P."/>
            <person name="Hilden K."/>
            <person name="Makela M.R."/>
            <person name="Grigoriev I."/>
            <person name="Riley R."/>
        </authorList>
    </citation>
    <scope>NUCLEOTIDE SEQUENCE [LARGE SCALE GENOMIC DNA]</scope>
    <source>
        <strain evidence="6 7">FBCC195</strain>
    </source>
</reference>
<dbReference type="PANTHER" id="PTHR22970:SF14">
    <property type="entry name" value="AT-RICH INTERACTIVE DOMAIN-CONTAINING PROTEIN 2"/>
    <property type="match status" value="1"/>
</dbReference>
<dbReference type="GO" id="GO:0016586">
    <property type="term" value="C:RSC-type complex"/>
    <property type="evidence" value="ECO:0007669"/>
    <property type="project" value="TreeGrafter"/>
</dbReference>
<keyword evidence="2" id="KW-0805">Transcription regulation</keyword>
<evidence type="ECO:0000313" key="6">
    <source>
        <dbReference type="EMBL" id="PSR76647.1"/>
    </source>
</evidence>
<sequence length="597" mass="66904">MVLSLCSGIDSEIGWALDRLIRLCNNERFVLKEIPGLTEALFEWPFWYVKDGAHTLTGRSSLFALSRDEERWIRHALESMFVLRNSAINGPNAQELVGRRATQELILLSLHRLKPENDTNTEFLLCIIELLQAIASGSVLPPPDSHLFANPVPPLVDIAGTSQNRSLIIAAMTTLNLLFGNPPNMAHLTPDSPTLAAAIRYLPLVNDKPLVDTCLNYLYTHLSHPAMSKAFLLNPELPSTLRLLVLIILSEQVEETVSVDISGQVFTAPVEVEAMKEHVLSQEELDHLLPMPEPQRCFEWMKVMFELNPESEVTQVEFWNLYRDAFNPYSERYFALVASDVIKNVTVVWPQATAMVIPGPPQRFVIRGVARLKNKTKVERFQCRWNHSQCRHPPSKSSGELYDHILEQHIHPHSEAELSCSWATCSHGPVSKTTIRGHVLTHIPSMQPPQLHPMQDEAITLPSEGYPHPVPEPTKRPPPPPRSAAITYQMPIADPPSSALTALLCIRILFRASFASSDAAPRIDDDHFGFPGVIEDVEEKEDDEEMSGGTDIEREGERRGRKAFVGVRHLMEGVRILDETLMGWIIEMVDAGLSGTT</sequence>
<evidence type="ECO:0000256" key="4">
    <source>
        <dbReference type="ARBA" id="ARBA00023242"/>
    </source>
</evidence>
<dbReference type="OrthoDB" id="338531at2759"/>
<keyword evidence="4" id="KW-0539">Nucleus</keyword>
<dbReference type="AlphaFoldDB" id="A0A2R6NU00"/>
<name>A0A2R6NU00_9APHY</name>